<dbReference type="Proteomes" id="UP001141327">
    <property type="component" value="Unassembled WGS sequence"/>
</dbReference>
<protein>
    <submittedName>
        <fullName evidence="2">Uncharacterized protein</fullName>
    </submittedName>
</protein>
<comment type="caution">
    <text evidence="2">The sequence shown here is derived from an EMBL/GenBank/DDBJ whole genome shotgun (WGS) entry which is preliminary data.</text>
</comment>
<feature type="region of interest" description="Disordered" evidence="1">
    <location>
        <begin position="200"/>
        <end position="234"/>
    </location>
</feature>
<dbReference type="EMBL" id="JAPMOS010000005">
    <property type="protein sequence ID" value="KAJ4461913.1"/>
    <property type="molecule type" value="Genomic_DNA"/>
</dbReference>
<evidence type="ECO:0000256" key="1">
    <source>
        <dbReference type="SAM" id="MobiDB-lite"/>
    </source>
</evidence>
<accession>A0ABQ8UU83</accession>
<gene>
    <name evidence="2" type="ORF">PAPYR_1612</name>
</gene>
<proteinExistence type="predicted"/>
<keyword evidence="3" id="KW-1185">Reference proteome</keyword>
<feature type="compositionally biased region" description="Basic and acidic residues" evidence="1">
    <location>
        <begin position="215"/>
        <end position="231"/>
    </location>
</feature>
<sequence>MLALIDGVRSGATIAFRTSSVLLKKVFVRSSAGSLEYKRWSPAEYCAFVWRRVLLRGTSEICLLYELWMRPALPGEMGRLPITAGSGCLFRWLLNETRHRGDYSSTATFGEHPATESTHQLAIRVERSALLRIIPKEDLGMYAMSLGTACCQLLPGRQHAPAAQGPVEADHPHLAGEAGRPDRLLALYRFNPLLKKEGKNPLALDSARPPCPERAPQERGSLRLSDRRPEVARTTSSRRISTDFFLQVPNLRCVQFSAFYFSM</sequence>
<name>A0ABQ8UU83_9EUKA</name>
<evidence type="ECO:0000313" key="3">
    <source>
        <dbReference type="Proteomes" id="UP001141327"/>
    </source>
</evidence>
<organism evidence="2 3">
    <name type="scientific">Paratrimastix pyriformis</name>
    <dbReference type="NCBI Taxonomy" id="342808"/>
    <lineage>
        <taxon>Eukaryota</taxon>
        <taxon>Metamonada</taxon>
        <taxon>Preaxostyla</taxon>
        <taxon>Paratrimastigidae</taxon>
        <taxon>Paratrimastix</taxon>
    </lineage>
</organism>
<evidence type="ECO:0000313" key="2">
    <source>
        <dbReference type="EMBL" id="KAJ4461913.1"/>
    </source>
</evidence>
<reference evidence="2" key="1">
    <citation type="journal article" date="2022" name="bioRxiv">
        <title>Genomics of Preaxostyla Flagellates Illuminates Evolutionary Transitions and the Path Towards Mitochondrial Loss.</title>
        <authorList>
            <person name="Novak L.V.F."/>
            <person name="Treitli S.C."/>
            <person name="Pyrih J."/>
            <person name="Halakuc P."/>
            <person name="Pipaliya S.V."/>
            <person name="Vacek V."/>
            <person name="Brzon O."/>
            <person name="Soukal P."/>
            <person name="Eme L."/>
            <person name="Dacks J.B."/>
            <person name="Karnkowska A."/>
            <person name="Elias M."/>
            <person name="Hampl V."/>
        </authorList>
    </citation>
    <scope>NUCLEOTIDE SEQUENCE</scope>
    <source>
        <strain evidence="2">RCP-MX</strain>
    </source>
</reference>